<reference evidence="1 2" key="1">
    <citation type="submission" date="2020-09" db="EMBL/GenBank/DDBJ databases">
        <title>Dyella sp. 7MK23 isolated from forest soil.</title>
        <authorList>
            <person name="Fu J."/>
        </authorList>
    </citation>
    <scope>NUCLEOTIDE SEQUENCE [LARGE SCALE GENOMIC DNA]</scope>
    <source>
        <strain evidence="1 2">7MK23</strain>
    </source>
</reference>
<gene>
    <name evidence="1" type="ORF">IGX34_07430</name>
</gene>
<sequence>MTAPAWRRGVLFGALLVLGAGYIAAYALFVTHSENFIVVQRNRQATLFSQAHPLLPPATLTFGSSGHDNAYLGNGWIMLRDHHGMWMAANDALVMLATAPRNADRVLSLQTMVATTPQQPRNRVEVSVNGHVLGSWERGGPDGMTPIAVRVPGALVRTGMLRVKIHVDRLASLYRQDVGDSRDGQHVGITAISLDQVDSAPH</sequence>
<keyword evidence="2" id="KW-1185">Reference proteome</keyword>
<evidence type="ECO:0000313" key="2">
    <source>
        <dbReference type="Proteomes" id="UP000651010"/>
    </source>
</evidence>
<name>A0ABR9G844_9GAMM</name>
<evidence type="ECO:0000313" key="1">
    <source>
        <dbReference type="EMBL" id="MBE1160215.1"/>
    </source>
</evidence>
<proteinExistence type="predicted"/>
<dbReference type="Proteomes" id="UP000651010">
    <property type="component" value="Unassembled WGS sequence"/>
</dbReference>
<accession>A0ABR9G844</accession>
<dbReference type="RefSeq" id="WP_192555076.1">
    <property type="nucleotide sequence ID" value="NZ_JACZZA010000003.1"/>
</dbReference>
<comment type="caution">
    <text evidence="1">The sequence shown here is derived from an EMBL/GenBank/DDBJ whole genome shotgun (WGS) entry which is preliminary data.</text>
</comment>
<organism evidence="1 2">
    <name type="scientific">Dyella acidiphila</name>
    <dbReference type="NCBI Taxonomy" id="2775866"/>
    <lineage>
        <taxon>Bacteria</taxon>
        <taxon>Pseudomonadati</taxon>
        <taxon>Pseudomonadota</taxon>
        <taxon>Gammaproteobacteria</taxon>
        <taxon>Lysobacterales</taxon>
        <taxon>Rhodanobacteraceae</taxon>
        <taxon>Dyella</taxon>
    </lineage>
</organism>
<dbReference type="EMBL" id="JACZZA010000003">
    <property type="protein sequence ID" value="MBE1160215.1"/>
    <property type="molecule type" value="Genomic_DNA"/>
</dbReference>
<protein>
    <submittedName>
        <fullName evidence="1">Uncharacterized protein</fullName>
    </submittedName>
</protein>